<organism evidence="1 2">
    <name type="scientific">Mycobacteroides chelonae</name>
    <name type="common">Mycobacterium chelonae</name>
    <dbReference type="NCBI Taxonomy" id="1774"/>
    <lineage>
        <taxon>Bacteria</taxon>
        <taxon>Bacillati</taxon>
        <taxon>Actinomycetota</taxon>
        <taxon>Actinomycetes</taxon>
        <taxon>Mycobacteriales</taxon>
        <taxon>Mycobacteriaceae</taxon>
        <taxon>Mycobacteroides</taxon>
    </lineage>
</organism>
<proteinExistence type="predicted"/>
<protein>
    <submittedName>
        <fullName evidence="1">Uncharacterized protein</fullName>
    </submittedName>
</protein>
<dbReference type="EMBL" id="MLIS01000004">
    <property type="protein sequence ID" value="OHU76062.1"/>
    <property type="molecule type" value="Genomic_DNA"/>
</dbReference>
<evidence type="ECO:0000313" key="2">
    <source>
        <dbReference type="Proteomes" id="UP000179441"/>
    </source>
</evidence>
<comment type="caution">
    <text evidence="1">The sequence shown here is derived from an EMBL/GenBank/DDBJ whole genome shotgun (WGS) entry which is preliminary data.</text>
</comment>
<sequence length="226" mass="25287">MIATTATSSVIEPRQSAKTVATSERDMLDLLLDRYTNIRRGTIADRWTRAEHVASDLGHRRKGITKVADFIAADKYPGFPYGSALAFHGHEVKVSRADWLCELRDLTKAEACKRYMHYWWLVVPSMDIAKPEELPHGWGLLVTSGDKLRAKVSAPRLTPDPMPADFTISLMAAAVRTAYRDPLHRDAPTVFDMDDTAPRCAFCGETSPCELHQPRKNACAAQRQYG</sequence>
<evidence type="ECO:0000313" key="1">
    <source>
        <dbReference type="EMBL" id="OHU76062.1"/>
    </source>
</evidence>
<name>A0A1S1LXZ4_MYCCH</name>
<gene>
    <name evidence="1" type="ORF">BKG84_24510</name>
</gene>
<dbReference type="RefSeq" id="WP_070952767.1">
    <property type="nucleotide sequence ID" value="NZ_MLIS01000004.1"/>
</dbReference>
<dbReference type="AlphaFoldDB" id="A0A1S1LXZ4"/>
<accession>A0A1S1LXZ4</accession>
<reference evidence="1 2" key="1">
    <citation type="submission" date="2016-10" db="EMBL/GenBank/DDBJ databases">
        <title>Evaluation of Human, Veterinary and Environmental Mycobacterium chelonae Isolates by Core Genome Phylogenomic Analysis, Targeted Gene Comparison, and Anti-microbial Susceptibility Patterns: A Tale of Mistaken Identities.</title>
        <authorList>
            <person name="Fogelson S.B."/>
            <person name="Camus A.C."/>
            <person name="Lorenz W."/>
            <person name="Vasireddy R."/>
            <person name="Vasireddy S."/>
            <person name="Smith T."/>
            <person name="Brown-Elliott B.A."/>
            <person name="Wallace R.J.Jr."/>
            <person name="Hasan N.A."/>
            <person name="Reischl U."/>
            <person name="Sanchez S."/>
        </authorList>
    </citation>
    <scope>NUCLEOTIDE SEQUENCE [LARGE SCALE GENOMIC DNA]</scope>
    <source>
        <strain evidence="1 2">15518</strain>
    </source>
</reference>
<dbReference type="Proteomes" id="UP000179441">
    <property type="component" value="Unassembled WGS sequence"/>
</dbReference>
<keyword evidence="2" id="KW-1185">Reference proteome</keyword>